<reference evidence="3 4" key="1">
    <citation type="submission" date="2021-01" db="EMBL/GenBank/DDBJ databases">
        <title>Sequencing the genomes of 1000 actinobacteria strains.</title>
        <authorList>
            <person name="Klenk H.-P."/>
        </authorList>
    </citation>
    <scope>NUCLEOTIDE SEQUENCE [LARGE SCALE GENOMIC DNA]</scope>
    <source>
        <strain evidence="3 4">DSM 18662</strain>
    </source>
</reference>
<dbReference type="InterPro" id="IPR002656">
    <property type="entry name" value="Acyl_transf_3_dom"/>
</dbReference>
<proteinExistence type="predicted"/>
<evidence type="ECO:0000256" key="1">
    <source>
        <dbReference type="SAM" id="Phobius"/>
    </source>
</evidence>
<feature type="transmembrane region" description="Helical" evidence="1">
    <location>
        <begin position="173"/>
        <end position="198"/>
    </location>
</feature>
<dbReference type="Pfam" id="PF01757">
    <property type="entry name" value="Acyl_transf_3"/>
    <property type="match status" value="1"/>
</dbReference>
<keyword evidence="1" id="KW-0812">Transmembrane</keyword>
<dbReference type="PANTHER" id="PTHR36927:SF4">
    <property type="entry name" value="BLR5718 PROTEIN"/>
    <property type="match status" value="1"/>
</dbReference>
<feature type="transmembrane region" description="Helical" evidence="1">
    <location>
        <begin position="239"/>
        <end position="262"/>
    </location>
</feature>
<feature type="transmembrane region" description="Helical" evidence="1">
    <location>
        <begin position="100"/>
        <end position="122"/>
    </location>
</feature>
<feature type="transmembrane region" description="Helical" evidence="1">
    <location>
        <begin position="320"/>
        <end position="342"/>
    </location>
</feature>
<feature type="transmembrane region" description="Helical" evidence="1">
    <location>
        <begin position="274"/>
        <end position="300"/>
    </location>
</feature>
<evidence type="ECO:0000313" key="3">
    <source>
        <dbReference type="EMBL" id="MBM7798796.1"/>
    </source>
</evidence>
<dbReference type="Proteomes" id="UP000704762">
    <property type="component" value="Unassembled WGS sequence"/>
</dbReference>
<organism evidence="3 4">
    <name type="scientific">Microlunatus panaciterrae</name>
    <dbReference type="NCBI Taxonomy" id="400768"/>
    <lineage>
        <taxon>Bacteria</taxon>
        <taxon>Bacillati</taxon>
        <taxon>Actinomycetota</taxon>
        <taxon>Actinomycetes</taxon>
        <taxon>Propionibacteriales</taxon>
        <taxon>Propionibacteriaceae</taxon>
        <taxon>Microlunatus</taxon>
    </lineage>
</organism>
<feature type="transmembrane region" description="Helical" evidence="1">
    <location>
        <begin position="142"/>
        <end position="161"/>
    </location>
</feature>
<keyword evidence="1" id="KW-1133">Transmembrane helix</keyword>
<evidence type="ECO:0000259" key="2">
    <source>
        <dbReference type="Pfam" id="PF01757"/>
    </source>
</evidence>
<protein>
    <submittedName>
        <fullName evidence="3">Peptidoglycan/LPS O-acetylase OafA/YrhL</fullName>
    </submittedName>
</protein>
<feature type="domain" description="Acyltransferase 3" evidence="2">
    <location>
        <begin position="14"/>
        <end position="367"/>
    </location>
</feature>
<sequence>MVLRQLAPPMVRLPWIDRLRVTVIAGVVVVHAASAYVVDVDWYYEERTTSAVSTLVLSFPVLLASIYGLAPLFLAAGWLTGSSVQRHGPAAFVRSRLLRLGLPLACYLLLIDPVTDYVGGLAQGETRSLASYLADPAGERDLGPTWFVAALLVFSLLFAGWRRLRPSRPRDPAALHSAPLVALGAVIAVTDFCFWQRWNYTGEAFWNLNWPHWPQSAGMFAFGVMAGERHWFEGVSSKFVRRCGVLALVGVLLLCGLAGLAVAQGDVREVAGGWHWQAAVFALLDGLVAVALGVLLVGWFRDRWAGPLGRTLNRAARGSYAAYLLHPPVLVALSILALGLAWPPELKFVLVAAAGIPACFAVGFLVTRVPYLRRVL</sequence>
<feature type="transmembrane region" description="Helical" evidence="1">
    <location>
        <begin position="21"/>
        <end position="38"/>
    </location>
</feature>
<keyword evidence="4" id="KW-1185">Reference proteome</keyword>
<dbReference type="PANTHER" id="PTHR36927">
    <property type="entry name" value="BLR4337 PROTEIN"/>
    <property type="match status" value="1"/>
</dbReference>
<comment type="caution">
    <text evidence="3">The sequence shown here is derived from an EMBL/GenBank/DDBJ whole genome shotgun (WGS) entry which is preliminary data.</text>
</comment>
<gene>
    <name evidence="3" type="ORF">JOE57_001717</name>
</gene>
<dbReference type="EMBL" id="JAFBCF010000001">
    <property type="protein sequence ID" value="MBM7798796.1"/>
    <property type="molecule type" value="Genomic_DNA"/>
</dbReference>
<dbReference type="RefSeq" id="WP_204917297.1">
    <property type="nucleotide sequence ID" value="NZ_BAAAQP010000002.1"/>
</dbReference>
<dbReference type="InterPro" id="IPR050623">
    <property type="entry name" value="Glucan_succinyl_AcylTrfase"/>
</dbReference>
<keyword evidence="1" id="KW-0472">Membrane</keyword>
<feature type="transmembrane region" description="Helical" evidence="1">
    <location>
        <begin position="210"/>
        <end position="227"/>
    </location>
</feature>
<accession>A0ABS2RKU9</accession>
<feature type="transmembrane region" description="Helical" evidence="1">
    <location>
        <begin position="348"/>
        <end position="367"/>
    </location>
</feature>
<feature type="transmembrane region" description="Helical" evidence="1">
    <location>
        <begin position="58"/>
        <end position="79"/>
    </location>
</feature>
<name>A0ABS2RKU9_9ACTN</name>
<evidence type="ECO:0000313" key="4">
    <source>
        <dbReference type="Proteomes" id="UP000704762"/>
    </source>
</evidence>